<keyword evidence="1" id="KW-1133">Transmembrane helix</keyword>
<protein>
    <recommendedName>
        <fullName evidence="4">Permease</fullName>
    </recommendedName>
</protein>
<dbReference type="EMBL" id="LWMT01000236">
    <property type="protein sequence ID" value="KZX12057.1"/>
    <property type="molecule type" value="Genomic_DNA"/>
</dbReference>
<dbReference type="PATRIC" id="fig|55758.3.peg.1419"/>
<evidence type="ECO:0008006" key="4">
    <source>
        <dbReference type="Google" id="ProtNLM"/>
    </source>
</evidence>
<proteinExistence type="predicted"/>
<dbReference type="RefSeq" id="WP_066972746.1">
    <property type="nucleotide sequence ID" value="NZ_LWMT01000236.1"/>
</dbReference>
<dbReference type="OrthoDB" id="78328at2157"/>
<keyword evidence="1" id="KW-0472">Membrane</keyword>
<feature type="transmembrane region" description="Helical" evidence="1">
    <location>
        <begin position="12"/>
        <end position="36"/>
    </location>
</feature>
<feature type="transmembrane region" description="Helical" evidence="1">
    <location>
        <begin position="48"/>
        <end position="68"/>
    </location>
</feature>
<accession>A0A166C800</accession>
<comment type="caution">
    <text evidence="2">The sequence shown here is derived from an EMBL/GenBank/DDBJ whole genome shotgun (WGS) entry which is preliminary data.</text>
</comment>
<keyword evidence="3" id="KW-1185">Reference proteome</keyword>
<keyword evidence="1" id="KW-0812">Transmembrane</keyword>
<evidence type="ECO:0000313" key="3">
    <source>
        <dbReference type="Proteomes" id="UP000077066"/>
    </source>
</evidence>
<reference evidence="2 3" key="1">
    <citation type="submission" date="2016-04" db="EMBL/GenBank/DDBJ databases">
        <title>Genome sequence of Methanobrevibacter filiformis DSM 11501.</title>
        <authorList>
            <person name="Poehlein A."/>
            <person name="Seedorf H."/>
            <person name="Daniel R."/>
        </authorList>
    </citation>
    <scope>NUCLEOTIDE SEQUENCE [LARGE SCALE GENOMIC DNA]</scope>
    <source>
        <strain evidence="2 3">DSM 11501</strain>
    </source>
</reference>
<dbReference type="AlphaFoldDB" id="A0A166C800"/>
<sequence length="135" mass="15115">MAEYSETSSIMISLIIGVILSFLFDNMFVLLFIGFLSTYMTNKEEKNYKIGIVAAFIYSTFNFTIGMIMIPNIPEGIIENIGFDPANFILGFIVTSLISGILGFIGGFVAEQAHIRINKSKKKKTKQPPKHMQSF</sequence>
<gene>
    <name evidence="2" type="ORF">MBFIL_12400</name>
</gene>
<name>A0A166C800_9EURY</name>
<evidence type="ECO:0000256" key="1">
    <source>
        <dbReference type="SAM" id="Phobius"/>
    </source>
</evidence>
<evidence type="ECO:0000313" key="2">
    <source>
        <dbReference type="EMBL" id="KZX12057.1"/>
    </source>
</evidence>
<organism evidence="2 3">
    <name type="scientific">Methanobrevibacter filiformis</name>
    <dbReference type="NCBI Taxonomy" id="55758"/>
    <lineage>
        <taxon>Archaea</taxon>
        <taxon>Methanobacteriati</taxon>
        <taxon>Methanobacteriota</taxon>
        <taxon>Methanomada group</taxon>
        <taxon>Methanobacteria</taxon>
        <taxon>Methanobacteriales</taxon>
        <taxon>Methanobacteriaceae</taxon>
        <taxon>Methanobrevibacter</taxon>
    </lineage>
</organism>
<feature type="transmembrane region" description="Helical" evidence="1">
    <location>
        <begin position="88"/>
        <end position="110"/>
    </location>
</feature>
<dbReference type="Proteomes" id="UP000077066">
    <property type="component" value="Unassembled WGS sequence"/>
</dbReference>